<evidence type="ECO:0000256" key="9">
    <source>
        <dbReference type="ARBA" id="ARBA00049893"/>
    </source>
</evidence>
<accession>A0A2D2B1E2</accession>
<evidence type="ECO:0000256" key="4">
    <source>
        <dbReference type="ARBA" id="ARBA00022723"/>
    </source>
</evidence>
<dbReference type="KEGG" id="cmb:CSW64_17710"/>
<evidence type="ECO:0000313" key="11">
    <source>
        <dbReference type="EMBL" id="ATQ44094.1"/>
    </source>
</evidence>
<comment type="similarity">
    <text evidence="2 10">Belongs to the purine nucleoside phosphorylase YfiH/LACC1 family.</text>
</comment>
<dbReference type="Proteomes" id="UP000228945">
    <property type="component" value="Chromosome"/>
</dbReference>
<dbReference type="AlphaFoldDB" id="A0A2D2B1E2"/>
<comment type="catalytic activity">
    <reaction evidence="9">
        <text>S-methyl-5'-thioadenosine + phosphate = 5-(methylsulfanyl)-alpha-D-ribose 1-phosphate + adenine</text>
        <dbReference type="Rhea" id="RHEA:11852"/>
        <dbReference type="ChEBI" id="CHEBI:16708"/>
        <dbReference type="ChEBI" id="CHEBI:17509"/>
        <dbReference type="ChEBI" id="CHEBI:43474"/>
        <dbReference type="ChEBI" id="CHEBI:58533"/>
        <dbReference type="EC" id="2.4.2.28"/>
    </reaction>
    <physiologicalReaction direction="left-to-right" evidence="9">
        <dbReference type="Rhea" id="RHEA:11853"/>
    </physiologicalReaction>
</comment>
<keyword evidence="6" id="KW-0862">Zinc</keyword>
<keyword evidence="5" id="KW-0378">Hydrolase</keyword>
<dbReference type="GO" id="GO:0005507">
    <property type="term" value="F:copper ion binding"/>
    <property type="evidence" value="ECO:0007669"/>
    <property type="project" value="TreeGrafter"/>
</dbReference>
<dbReference type="SUPFAM" id="SSF64438">
    <property type="entry name" value="CNF1/YfiH-like putative cysteine hydrolases"/>
    <property type="match status" value="1"/>
</dbReference>
<dbReference type="RefSeq" id="WP_099623342.1">
    <property type="nucleotide sequence ID" value="NZ_CP024201.1"/>
</dbReference>
<dbReference type="Pfam" id="PF02578">
    <property type="entry name" value="Cu-oxidase_4"/>
    <property type="match status" value="1"/>
</dbReference>
<evidence type="ECO:0000256" key="3">
    <source>
        <dbReference type="ARBA" id="ARBA00022679"/>
    </source>
</evidence>
<dbReference type="InterPro" id="IPR003730">
    <property type="entry name" value="Cu_polyphenol_OxRdtase"/>
</dbReference>
<comment type="catalytic activity">
    <reaction evidence="8">
        <text>adenosine + phosphate = alpha-D-ribose 1-phosphate + adenine</text>
        <dbReference type="Rhea" id="RHEA:27642"/>
        <dbReference type="ChEBI" id="CHEBI:16335"/>
        <dbReference type="ChEBI" id="CHEBI:16708"/>
        <dbReference type="ChEBI" id="CHEBI:43474"/>
        <dbReference type="ChEBI" id="CHEBI:57720"/>
        <dbReference type="EC" id="2.4.2.1"/>
    </reaction>
    <physiologicalReaction direction="left-to-right" evidence="8">
        <dbReference type="Rhea" id="RHEA:27643"/>
    </physiologicalReaction>
</comment>
<dbReference type="OrthoDB" id="4279at2"/>
<evidence type="ECO:0000256" key="8">
    <source>
        <dbReference type="ARBA" id="ARBA00048968"/>
    </source>
</evidence>
<evidence type="ECO:0000256" key="6">
    <source>
        <dbReference type="ARBA" id="ARBA00022833"/>
    </source>
</evidence>
<proteinExistence type="inferred from homology"/>
<evidence type="ECO:0000256" key="10">
    <source>
        <dbReference type="RuleBase" id="RU361274"/>
    </source>
</evidence>
<dbReference type="PANTHER" id="PTHR30616:SF2">
    <property type="entry name" value="PURINE NUCLEOSIDE PHOSPHORYLASE LACC1"/>
    <property type="match status" value="1"/>
</dbReference>
<comment type="catalytic activity">
    <reaction evidence="1">
        <text>inosine + phosphate = alpha-D-ribose 1-phosphate + hypoxanthine</text>
        <dbReference type="Rhea" id="RHEA:27646"/>
        <dbReference type="ChEBI" id="CHEBI:17368"/>
        <dbReference type="ChEBI" id="CHEBI:17596"/>
        <dbReference type="ChEBI" id="CHEBI:43474"/>
        <dbReference type="ChEBI" id="CHEBI:57720"/>
        <dbReference type="EC" id="2.4.2.1"/>
    </reaction>
    <physiologicalReaction direction="left-to-right" evidence="1">
        <dbReference type="Rhea" id="RHEA:27647"/>
    </physiologicalReaction>
</comment>
<dbReference type="NCBIfam" id="TIGR00726">
    <property type="entry name" value="peptidoglycan editing factor PgeF"/>
    <property type="match status" value="1"/>
</dbReference>
<dbReference type="Gene3D" id="3.60.140.10">
    <property type="entry name" value="CNF1/YfiH-like putative cysteine hydrolases"/>
    <property type="match status" value="1"/>
</dbReference>
<comment type="catalytic activity">
    <reaction evidence="7">
        <text>adenosine + H2O + H(+) = inosine + NH4(+)</text>
        <dbReference type="Rhea" id="RHEA:24408"/>
        <dbReference type="ChEBI" id="CHEBI:15377"/>
        <dbReference type="ChEBI" id="CHEBI:15378"/>
        <dbReference type="ChEBI" id="CHEBI:16335"/>
        <dbReference type="ChEBI" id="CHEBI:17596"/>
        <dbReference type="ChEBI" id="CHEBI:28938"/>
        <dbReference type="EC" id="3.5.4.4"/>
    </reaction>
    <physiologicalReaction direction="left-to-right" evidence="7">
        <dbReference type="Rhea" id="RHEA:24409"/>
    </physiologicalReaction>
</comment>
<sequence>MSKLPTLHSPLLSALPGVKHAFFTRQGGASRGVYDSLNIGRGSKDEPTDVEENRRRVADWFGLMPDALNTCYQIHSAKAVAAEAPWGAYRPQADGVVTNWPSIACGALAADCAPVLLADAEARVVGACHAGWQGALGGIVAGTVEQMARLGANPARIVAAVGPCIGQASYEVGLEFLERFEGERPGSAKFFAPGQAVDKRQFDLPGFVLERLAEAGVAQAEWVGRDTCAEPDWFFSNRRAFKQGEPDYGRLVSAIMLT</sequence>
<gene>
    <name evidence="11" type="ORF">CSW64_17710</name>
</gene>
<dbReference type="InterPro" id="IPR038371">
    <property type="entry name" value="Cu_polyphenol_OxRdtase_sf"/>
</dbReference>
<keyword evidence="4" id="KW-0479">Metal-binding</keyword>
<reference evidence="11 12" key="1">
    <citation type="submission" date="2017-10" db="EMBL/GenBank/DDBJ databases">
        <title>Genome sequence of Caulobacter mirabilis FWC38.</title>
        <authorList>
            <person name="Fiebig A."/>
            <person name="Crosson S."/>
        </authorList>
    </citation>
    <scope>NUCLEOTIDE SEQUENCE [LARGE SCALE GENOMIC DNA]</scope>
    <source>
        <strain evidence="11 12">FWC 38</strain>
    </source>
</reference>
<dbReference type="InterPro" id="IPR011324">
    <property type="entry name" value="Cytotoxic_necrot_fac-like_cat"/>
</dbReference>
<name>A0A2D2B1E2_9CAUL</name>
<evidence type="ECO:0000256" key="7">
    <source>
        <dbReference type="ARBA" id="ARBA00047989"/>
    </source>
</evidence>
<evidence type="ECO:0000256" key="1">
    <source>
        <dbReference type="ARBA" id="ARBA00000553"/>
    </source>
</evidence>
<evidence type="ECO:0000256" key="2">
    <source>
        <dbReference type="ARBA" id="ARBA00007353"/>
    </source>
</evidence>
<keyword evidence="12" id="KW-1185">Reference proteome</keyword>
<keyword evidence="3" id="KW-0808">Transferase</keyword>
<dbReference type="GO" id="GO:0017061">
    <property type="term" value="F:S-methyl-5-thioadenosine phosphorylase activity"/>
    <property type="evidence" value="ECO:0007669"/>
    <property type="project" value="UniProtKB-EC"/>
</dbReference>
<dbReference type="PANTHER" id="PTHR30616">
    <property type="entry name" value="UNCHARACTERIZED PROTEIN YFIH"/>
    <property type="match status" value="1"/>
</dbReference>
<organism evidence="11 12">
    <name type="scientific">Caulobacter mirabilis</name>
    <dbReference type="NCBI Taxonomy" id="69666"/>
    <lineage>
        <taxon>Bacteria</taxon>
        <taxon>Pseudomonadati</taxon>
        <taxon>Pseudomonadota</taxon>
        <taxon>Alphaproteobacteria</taxon>
        <taxon>Caulobacterales</taxon>
        <taxon>Caulobacteraceae</taxon>
        <taxon>Caulobacter</taxon>
    </lineage>
</organism>
<dbReference type="EMBL" id="CP024201">
    <property type="protein sequence ID" value="ATQ44094.1"/>
    <property type="molecule type" value="Genomic_DNA"/>
</dbReference>
<dbReference type="GO" id="GO:0016787">
    <property type="term" value="F:hydrolase activity"/>
    <property type="evidence" value="ECO:0007669"/>
    <property type="project" value="UniProtKB-KW"/>
</dbReference>
<evidence type="ECO:0000313" key="12">
    <source>
        <dbReference type="Proteomes" id="UP000228945"/>
    </source>
</evidence>
<evidence type="ECO:0000256" key="5">
    <source>
        <dbReference type="ARBA" id="ARBA00022801"/>
    </source>
</evidence>
<dbReference type="CDD" id="cd16833">
    <property type="entry name" value="YfiH"/>
    <property type="match status" value="1"/>
</dbReference>
<protein>
    <recommendedName>
        <fullName evidence="10">Purine nucleoside phosphorylase</fullName>
    </recommendedName>
</protein>